<organism evidence="1">
    <name type="scientific">Arundo donax</name>
    <name type="common">Giant reed</name>
    <name type="synonym">Donax arundinaceus</name>
    <dbReference type="NCBI Taxonomy" id="35708"/>
    <lineage>
        <taxon>Eukaryota</taxon>
        <taxon>Viridiplantae</taxon>
        <taxon>Streptophyta</taxon>
        <taxon>Embryophyta</taxon>
        <taxon>Tracheophyta</taxon>
        <taxon>Spermatophyta</taxon>
        <taxon>Magnoliopsida</taxon>
        <taxon>Liliopsida</taxon>
        <taxon>Poales</taxon>
        <taxon>Poaceae</taxon>
        <taxon>PACMAD clade</taxon>
        <taxon>Arundinoideae</taxon>
        <taxon>Arundineae</taxon>
        <taxon>Arundo</taxon>
    </lineage>
</organism>
<evidence type="ECO:0000313" key="1">
    <source>
        <dbReference type="EMBL" id="JAD41377.1"/>
    </source>
</evidence>
<reference evidence="1" key="1">
    <citation type="submission" date="2014-09" db="EMBL/GenBank/DDBJ databases">
        <authorList>
            <person name="Magalhaes I.L.F."/>
            <person name="Oliveira U."/>
            <person name="Santos F.R."/>
            <person name="Vidigal T.H.D.A."/>
            <person name="Brescovit A.D."/>
            <person name="Santos A.J."/>
        </authorList>
    </citation>
    <scope>NUCLEOTIDE SEQUENCE</scope>
    <source>
        <tissue evidence="1">Shoot tissue taken approximately 20 cm above the soil surface</tissue>
    </source>
</reference>
<sequence>MTHSSIGKMYHLILVDLPKLLGTPYLGSDSC</sequence>
<name>A0A0A9A2V4_ARUDO</name>
<dbReference type="EMBL" id="GBRH01256518">
    <property type="protein sequence ID" value="JAD41377.1"/>
    <property type="molecule type" value="Transcribed_RNA"/>
</dbReference>
<proteinExistence type="predicted"/>
<dbReference type="AlphaFoldDB" id="A0A0A9A2V4"/>
<accession>A0A0A9A2V4</accession>
<reference evidence="1" key="2">
    <citation type="journal article" date="2015" name="Data Brief">
        <title>Shoot transcriptome of the giant reed, Arundo donax.</title>
        <authorList>
            <person name="Barrero R.A."/>
            <person name="Guerrero F.D."/>
            <person name="Moolhuijzen P."/>
            <person name="Goolsby J.A."/>
            <person name="Tidwell J."/>
            <person name="Bellgard S.E."/>
            <person name="Bellgard M.I."/>
        </authorList>
    </citation>
    <scope>NUCLEOTIDE SEQUENCE</scope>
    <source>
        <tissue evidence="1">Shoot tissue taken approximately 20 cm above the soil surface</tissue>
    </source>
</reference>
<protein>
    <submittedName>
        <fullName evidence="1">Uncharacterized protein</fullName>
    </submittedName>
</protein>